<dbReference type="GO" id="GO:0006629">
    <property type="term" value="P:lipid metabolic process"/>
    <property type="evidence" value="ECO:0007669"/>
    <property type="project" value="InterPro"/>
</dbReference>
<dbReference type="InterPro" id="IPR025965">
    <property type="entry name" value="FlgD/Vpr_Ig-like"/>
</dbReference>
<evidence type="ECO:0000259" key="2">
    <source>
        <dbReference type="Pfam" id="PF13860"/>
    </source>
</evidence>
<dbReference type="Pfam" id="PF16670">
    <property type="entry name" value="PI-PLC-C1"/>
    <property type="match status" value="1"/>
</dbReference>
<dbReference type="InterPro" id="IPR032075">
    <property type="entry name" value="PI-PLC-C1"/>
</dbReference>
<feature type="region of interest" description="Disordered" evidence="1">
    <location>
        <begin position="445"/>
        <end position="472"/>
    </location>
</feature>
<reference evidence="3" key="1">
    <citation type="submission" date="2018-05" db="EMBL/GenBank/DDBJ databases">
        <authorList>
            <person name="Lanie J.A."/>
            <person name="Ng W.-L."/>
            <person name="Kazmierczak K.M."/>
            <person name="Andrzejewski T.M."/>
            <person name="Davidsen T.M."/>
            <person name="Wayne K.J."/>
            <person name="Tettelin H."/>
            <person name="Glass J.I."/>
            <person name="Rusch D."/>
            <person name="Podicherti R."/>
            <person name="Tsui H.-C.T."/>
            <person name="Winkler M.E."/>
        </authorList>
    </citation>
    <scope>NUCLEOTIDE SEQUENCE</scope>
</reference>
<proteinExistence type="predicted"/>
<protein>
    <recommendedName>
        <fullName evidence="2">FlgD/Vpr Ig-like domain-containing protein</fullName>
    </recommendedName>
</protein>
<dbReference type="GO" id="GO:0008081">
    <property type="term" value="F:phosphoric diester hydrolase activity"/>
    <property type="evidence" value="ECO:0007669"/>
    <property type="project" value="InterPro"/>
</dbReference>
<dbReference type="AlphaFoldDB" id="A0A381P0W7"/>
<gene>
    <name evidence="3" type="ORF">METZ01_LOCUS12672</name>
</gene>
<organism evidence="3">
    <name type="scientific">marine metagenome</name>
    <dbReference type="NCBI Taxonomy" id="408172"/>
    <lineage>
        <taxon>unclassified sequences</taxon>
        <taxon>metagenomes</taxon>
        <taxon>ecological metagenomes</taxon>
    </lineage>
</organism>
<evidence type="ECO:0000313" key="3">
    <source>
        <dbReference type="EMBL" id="SUZ59818.1"/>
    </source>
</evidence>
<dbReference type="SUPFAM" id="SSF51695">
    <property type="entry name" value="PLC-like phosphodiesterases"/>
    <property type="match status" value="1"/>
</dbReference>
<dbReference type="EMBL" id="UINC01000700">
    <property type="protein sequence ID" value="SUZ59818.1"/>
    <property type="molecule type" value="Genomic_DNA"/>
</dbReference>
<feature type="compositionally biased region" description="Basic and acidic residues" evidence="1">
    <location>
        <begin position="452"/>
        <end position="472"/>
    </location>
</feature>
<dbReference type="Gene3D" id="2.60.40.4070">
    <property type="match status" value="1"/>
</dbReference>
<sequence length="643" mass="72338">MKNESEISLMLGIIQSQKWKICVPFCLCGLILPQQPDLFNHSPTEFSAVIIGQATIDNVPAEEGDWVGVFDDSENCAGAAEVELIDNRSVFILTIYGDDPATGEIDEGLTGSEPFTLQIYDSSASEFQIHGGSYWGWQDIQGQFLDLFTPDSILNLVDSLRLNQLQVIGSHNSYHIAPYDTLLGVIDVVAPDLAWTIDYTHLILEEQFLYYGIRQIELDIYRDPLGGLFANRLGNWLTGHYEDVHPDIPELYEAGLKILHFPDIDFDTRYLTFSHALEALKNWSDFYPRHVPIFVLIECKSDGLEDYFDDYPALEDFIETMQGIDTTLVYIEPIPFDIAGLEEAEAEIRNVFGDSLPGIITPDMVRGNYGTLEEAVLNGAWPTLGETRGKILFGLDNGGSLMNDYISGHPSLSGRILFVEANPGTPEAAFLGMNTPSDEITERVSEGYLVRTRSDTDTEEARSGDTSRRDEALESGAHFISTDYYRPDPRHESDTTWTDYSVRMPGDYFARVNPVSGPQEFSSLEFDLVNFNMIFDFTSTMDNKDFELTFPVGIFLHKNFPNPFNPSTTFQYDLPIRSHVTLVIYDILGKEVTRLVNTTQDAGYKTISWNSTDIHGKPVSAGVYLYQIKTGKFSHTRKMILLK</sequence>
<dbReference type="Pfam" id="PF13860">
    <property type="entry name" value="FlgD_ig"/>
    <property type="match status" value="1"/>
</dbReference>
<dbReference type="InterPro" id="IPR017946">
    <property type="entry name" value="PLC-like_Pdiesterase_TIM-brl"/>
</dbReference>
<feature type="domain" description="FlgD/Vpr Ig-like" evidence="2">
    <location>
        <begin position="568"/>
        <end position="629"/>
    </location>
</feature>
<evidence type="ECO:0000256" key="1">
    <source>
        <dbReference type="SAM" id="MobiDB-lite"/>
    </source>
</evidence>
<dbReference type="Gene3D" id="3.20.20.190">
    <property type="entry name" value="Phosphatidylinositol (PI) phosphodiesterase"/>
    <property type="match status" value="1"/>
</dbReference>
<dbReference type="InterPro" id="IPR026444">
    <property type="entry name" value="Secre_tail"/>
</dbReference>
<accession>A0A381P0W7</accession>
<name>A0A381P0W7_9ZZZZ</name>
<dbReference type="NCBIfam" id="TIGR04183">
    <property type="entry name" value="Por_Secre_tail"/>
    <property type="match status" value="1"/>
</dbReference>
<dbReference type="CDD" id="cd08589">
    <property type="entry name" value="PI-PLCc_SaPLC1_like"/>
    <property type="match status" value="1"/>
</dbReference>